<evidence type="ECO:0000313" key="4">
    <source>
        <dbReference type="Proteomes" id="UP000293519"/>
    </source>
</evidence>
<evidence type="ECO:0000313" key="3">
    <source>
        <dbReference type="EMBL" id="RZS59362.1"/>
    </source>
</evidence>
<protein>
    <submittedName>
        <fullName evidence="3">Uncharacterized protein</fullName>
    </submittedName>
</protein>
<sequence>MNTTPDDLEGRLQRSLDVGAPDLDRDIVTGAPGRKAPRMVNRGRVAQIAAGSVTAVAAASVGALVISGTFMPSQPPLFTAAAGGADSGRIAGAESAMSDDAMIMPWVQYEYLAGPGLSDELASGRVYELRRAGSPDDVLARVAALFGVTGEVESSEWSSDDFPSYVVGPEDGSAPAITTTWVGTGNWWYSNPLPYTENPPSPSQAPDEGAARSLAADLFADVGLDIDAADIEVYADEWQTTASGYLTVDGQRTALDWGVSWAATGEIQWASGHSIEVVDRGEFDTVSARASVERLADWRWSAAAGPDYWGDTGFMAADSASSSGVARSDESVVEPMPGMEPAPEPGAPGDPGAAPGDPGTGEPAPIEPVEPTKPAEPSDPAEPTEPTEPSEPVEPSEPTEPQPLPEPAPEPLPEPELVTVTLDSADRTLLTMWDANGNAWLVPGFVYEMPDGWYSGVVSLIEGVIELPEPIDYEIMPMDDGVGVIEPGVVDEGRVENR</sequence>
<feature type="compositionally biased region" description="Pro residues" evidence="1">
    <location>
        <begin position="338"/>
        <end position="348"/>
    </location>
</feature>
<organism evidence="3 4">
    <name type="scientific">Microcella putealis</name>
    <dbReference type="NCBI Taxonomy" id="337005"/>
    <lineage>
        <taxon>Bacteria</taxon>
        <taxon>Bacillati</taxon>
        <taxon>Actinomycetota</taxon>
        <taxon>Actinomycetes</taxon>
        <taxon>Micrococcales</taxon>
        <taxon>Microbacteriaceae</taxon>
        <taxon>Microcella</taxon>
    </lineage>
</organism>
<gene>
    <name evidence="3" type="ORF">EV141_0585</name>
</gene>
<feature type="compositionally biased region" description="Pro residues" evidence="1">
    <location>
        <begin position="398"/>
        <end position="414"/>
    </location>
</feature>
<keyword evidence="2" id="KW-0472">Membrane</keyword>
<keyword evidence="2" id="KW-0812">Transmembrane</keyword>
<feature type="region of interest" description="Disordered" evidence="1">
    <location>
        <begin position="318"/>
        <end position="414"/>
    </location>
</feature>
<evidence type="ECO:0000256" key="1">
    <source>
        <dbReference type="SAM" id="MobiDB-lite"/>
    </source>
</evidence>
<keyword evidence="2" id="KW-1133">Transmembrane helix</keyword>
<accession>A0A4Q7LY61</accession>
<dbReference type="RefSeq" id="WP_185740162.1">
    <property type="nucleotide sequence ID" value="NZ_SGWW01000001.1"/>
</dbReference>
<feature type="transmembrane region" description="Helical" evidence="2">
    <location>
        <begin position="45"/>
        <end position="66"/>
    </location>
</feature>
<dbReference type="Proteomes" id="UP000293519">
    <property type="component" value="Unassembled WGS sequence"/>
</dbReference>
<dbReference type="EMBL" id="SGWW01000001">
    <property type="protein sequence ID" value="RZS59362.1"/>
    <property type="molecule type" value="Genomic_DNA"/>
</dbReference>
<feature type="compositionally biased region" description="Low complexity" evidence="1">
    <location>
        <begin position="350"/>
        <end position="364"/>
    </location>
</feature>
<keyword evidence="4" id="KW-1185">Reference proteome</keyword>
<dbReference type="AlphaFoldDB" id="A0A4Q7LY61"/>
<evidence type="ECO:0000256" key="2">
    <source>
        <dbReference type="SAM" id="Phobius"/>
    </source>
</evidence>
<comment type="caution">
    <text evidence="3">The sequence shown here is derived from an EMBL/GenBank/DDBJ whole genome shotgun (WGS) entry which is preliminary data.</text>
</comment>
<name>A0A4Q7LY61_9MICO</name>
<proteinExistence type="predicted"/>
<reference evidence="3 4" key="1">
    <citation type="journal article" date="2015" name="Stand. Genomic Sci.">
        <title>Genomic Encyclopedia of Bacterial and Archaeal Type Strains, Phase III: the genomes of soil and plant-associated and newly described type strains.</title>
        <authorList>
            <person name="Whitman W.B."/>
            <person name="Woyke T."/>
            <person name="Klenk H.P."/>
            <person name="Zhou Y."/>
            <person name="Lilburn T.G."/>
            <person name="Beck B.J."/>
            <person name="De Vos P."/>
            <person name="Vandamme P."/>
            <person name="Eisen J.A."/>
            <person name="Garrity G."/>
            <person name="Hugenholtz P."/>
            <person name="Kyrpides N.C."/>
        </authorList>
    </citation>
    <scope>NUCLEOTIDE SEQUENCE [LARGE SCALE GENOMIC DNA]</scope>
    <source>
        <strain evidence="3 4">CV2</strain>
    </source>
</reference>